<dbReference type="AlphaFoldDB" id="A0A383BCN6"/>
<organism evidence="1">
    <name type="scientific">marine metagenome</name>
    <dbReference type="NCBI Taxonomy" id="408172"/>
    <lineage>
        <taxon>unclassified sequences</taxon>
        <taxon>metagenomes</taxon>
        <taxon>ecological metagenomes</taxon>
    </lineage>
</organism>
<sequence length="48" mass="5440">MLQDSCTSLLALIEIKRNVIHCFNILCNRGGERNSELRLSFLSVTAIF</sequence>
<reference evidence="1" key="1">
    <citation type="submission" date="2018-05" db="EMBL/GenBank/DDBJ databases">
        <authorList>
            <person name="Lanie J.A."/>
            <person name="Ng W.-L."/>
            <person name="Kazmierczak K.M."/>
            <person name="Andrzejewski T.M."/>
            <person name="Davidsen T.M."/>
            <person name="Wayne K.J."/>
            <person name="Tettelin H."/>
            <person name="Glass J.I."/>
            <person name="Rusch D."/>
            <person name="Podicherti R."/>
            <person name="Tsui H.-C.T."/>
            <person name="Winkler M.E."/>
        </authorList>
    </citation>
    <scope>NUCLEOTIDE SEQUENCE</scope>
</reference>
<dbReference type="EMBL" id="UINC01199228">
    <property type="protein sequence ID" value="SVE17550.1"/>
    <property type="molecule type" value="Genomic_DNA"/>
</dbReference>
<proteinExistence type="predicted"/>
<gene>
    <name evidence="1" type="ORF">METZ01_LOCUS470404</name>
</gene>
<protein>
    <submittedName>
        <fullName evidence="1">Uncharacterized protein</fullName>
    </submittedName>
</protein>
<name>A0A383BCN6_9ZZZZ</name>
<accession>A0A383BCN6</accession>
<evidence type="ECO:0000313" key="1">
    <source>
        <dbReference type="EMBL" id="SVE17550.1"/>
    </source>
</evidence>